<proteinExistence type="predicted"/>
<name>A0A1E3H4Y6_9HYPH</name>
<evidence type="ECO:0000256" key="1">
    <source>
        <dbReference type="SAM" id="SignalP"/>
    </source>
</evidence>
<feature type="signal peptide" evidence="1">
    <location>
        <begin position="1"/>
        <end position="26"/>
    </location>
</feature>
<organism evidence="2 3">
    <name type="scientific">Methylobrevis pamukkalensis</name>
    <dbReference type="NCBI Taxonomy" id="1439726"/>
    <lineage>
        <taxon>Bacteria</taxon>
        <taxon>Pseudomonadati</taxon>
        <taxon>Pseudomonadota</taxon>
        <taxon>Alphaproteobacteria</taxon>
        <taxon>Hyphomicrobiales</taxon>
        <taxon>Pleomorphomonadaceae</taxon>
        <taxon>Methylobrevis</taxon>
    </lineage>
</organism>
<gene>
    <name evidence="2" type="ORF">A6302_01262</name>
</gene>
<accession>A0A1E3H4Y6</accession>
<evidence type="ECO:0000313" key="2">
    <source>
        <dbReference type="EMBL" id="ODN71398.1"/>
    </source>
</evidence>
<sequence length="185" mass="19073">MFLSCPNISRTLAIFGLAGLAACSGAKNYIPGAPTPEEEAELRQKFAATAVCPQVGVRDGTQVYTLHARGMEADPAGVRYQANINKTARECRTDASGATTIKVGLAGRLIVGPKGDAGTVNLPLRVAVVRNGNEVLFSQIFPVAAGVSGGAGNSLWTKVVDGIVVPAEKTSGNIEIMVGFDEGAT</sequence>
<keyword evidence="3" id="KW-1185">Reference proteome</keyword>
<dbReference type="RefSeq" id="WP_069306226.1">
    <property type="nucleotide sequence ID" value="NZ_MCRJ01000022.1"/>
</dbReference>
<dbReference type="EMBL" id="MCRJ01000022">
    <property type="protein sequence ID" value="ODN71398.1"/>
    <property type="molecule type" value="Genomic_DNA"/>
</dbReference>
<reference evidence="2 3" key="1">
    <citation type="submission" date="2016-07" db="EMBL/GenBank/DDBJ databases">
        <title>Draft Genome Sequence of Methylobrevis pamukkalensis PK2.</title>
        <authorList>
            <person name="Vasilenko O.V."/>
            <person name="Doronina N.V."/>
            <person name="Shmareva M.N."/>
            <person name="Tarlachkov S.V."/>
            <person name="Mustakhimov I."/>
            <person name="Trotsenko Y.A."/>
        </authorList>
    </citation>
    <scope>NUCLEOTIDE SEQUENCE [LARGE SCALE GENOMIC DNA]</scope>
    <source>
        <strain evidence="2 3">PK2</strain>
    </source>
</reference>
<protein>
    <recommendedName>
        <fullName evidence="4">Lipoprotein</fullName>
    </recommendedName>
</protein>
<dbReference type="Proteomes" id="UP000094622">
    <property type="component" value="Unassembled WGS sequence"/>
</dbReference>
<dbReference type="OrthoDB" id="7678486at2"/>
<keyword evidence="1" id="KW-0732">Signal</keyword>
<feature type="chain" id="PRO_5009128906" description="Lipoprotein" evidence="1">
    <location>
        <begin position="27"/>
        <end position="185"/>
    </location>
</feature>
<dbReference type="AlphaFoldDB" id="A0A1E3H4Y6"/>
<evidence type="ECO:0008006" key="4">
    <source>
        <dbReference type="Google" id="ProtNLM"/>
    </source>
</evidence>
<evidence type="ECO:0000313" key="3">
    <source>
        <dbReference type="Proteomes" id="UP000094622"/>
    </source>
</evidence>
<comment type="caution">
    <text evidence="2">The sequence shown here is derived from an EMBL/GenBank/DDBJ whole genome shotgun (WGS) entry which is preliminary data.</text>
</comment>